<accession>A0A3B1BVA6</accession>
<protein>
    <submittedName>
        <fullName evidence="2">Uncharacterized protein</fullName>
    </submittedName>
</protein>
<dbReference type="AlphaFoldDB" id="A0A3B1BVA6"/>
<evidence type="ECO:0000256" key="1">
    <source>
        <dbReference type="SAM" id="Phobius"/>
    </source>
</evidence>
<gene>
    <name evidence="2" type="ORF">MNBD_GAMMA25-864</name>
</gene>
<feature type="transmembrane region" description="Helical" evidence="1">
    <location>
        <begin position="12"/>
        <end position="45"/>
    </location>
</feature>
<keyword evidence="1" id="KW-0472">Membrane</keyword>
<proteinExistence type="predicted"/>
<sequence length="68" mass="7406">MLPKTVYEILPLLYISVGIVAISSLSSITGIISGLLLACTGIVIFIMRLQNRRSYCKLAKPRSSHLAT</sequence>
<name>A0A3B1BVA6_9ZZZZ</name>
<dbReference type="EMBL" id="UOFY01000028">
    <property type="protein sequence ID" value="VAX08607.1"/>
    <property type="molecule type" value="Genomic_DNA"/>
</dbReference>
<keyword evidence="1" id="KW-0812">Transmembrane</keyword>
<reference evidence="2" key="1">
    <citation type="submission" date="2018-06" db="EMBL/GenBank/DDBJ databases">
        <authorList>
            <person name="Zhirakovskaya E."/>
        </authorList>
    </citation>
    <scope>NUCLEOTIDE SEQUENCE</scope>
</reference>
<evidence type="ECO:0000313" key="2">
    <source>
        <dbReference type="EMBL" id="VAX08607.1"/>
    </source>
</evidence>
<keyword evidence="1" id="KW-1133">Transmembrane helix</keyword>
<organism evidence="2">
    <name type="scientific">hydrothermal vent metagenome</name>
    <dbReference type="NCBI Taxonomy" id="652676"/>
    <lineage>
        <taxon>unclassified sequences</taxon>
        <taxon>metagenomes</taxon>
        <taxon>ecological metagenomes</taxon>
    </lineage>
</organism>